<evidence type="ECO:0000256" key="1">
    <source>
        <dbReference type="SAM" id="MobiDB-lite"/>
    </source>
</evidence>
<reference evidence="3" key="2">
    <citation type="journal article" date="2019" name="IMA Fungus">
        <title>Genome sequencing and comparison of five Tilletia species to identify candidate genes for the detection of regulated species infecting wheat.</title>
        <authorList>
            <person name="Nguyen H.D.T."/>
            <person name="Sultana T."/>
            <person name="Kesanakurti P."/>
            <person name="Hambleton S."/>
        </authorList>
    </citation>
    <scope>NUCLEOTIDE SEQUENCE</scope>
    <source>
        <strain evidence="3">DAOMC 236422</strain>
    </source>
</reference>
<protein>
    <recommendedName>
        <fullName evidence="5">Apple domain-containing protein</fullName>
    </recommendedName>
</protein>
<keyword evidence="2" id="KW-0732">Signal</keyword>
<proteinExistence type="predicted"/>
<feature type="compositionally biased region" description="Basic and acidic residues" evidence="1">
    <location>
        <begin position="149"/>
        <end position="167"/>
    </location>
</feature>
<dbReference type="AlphaFoldDB" id="A0A8X7NGD4"/>
<evidence type="ECO:0000313" key="3">
    <source>
        <dbReference type="EMBL" id="KAE8272064.1"/>
    </source>
</evidence>
<evidence type="ECO:0000256" key="2">
    <source>
        <dbReference type="SAM" id="SignalP"/>
    </source>
</evidence>
<keyword evidence="4" id="KW-1185">Reference proteome</keyword>
<dbReference type="EMBL" id="LWDG02000004">
    <property type="protein sequence ID" value="KAE8272064.1"/>
    <property type="molecule type" value="Genomic_DNA"/>
</dbReference>
<comment type="caution">
    <text evidence="3">The sequence shown here is derived from an EMBL/GenBank/DDBJ whole genome shotgun (WGS) entry which is preliminary data.</text>
</comment>
<evidence type="ECO:0008006" key="5">
    <source>
        <dbReference type="Google" id="ProtNLM"/>
    </source>
</evidence>
<reference evidence="3" key="1">
    <citation type="submission" date="2016-04" db="EMBL/GenBank/DDBJ databases">
        <authorList>
            <person name="Nguyen H.D."/>
            <person name="Samba Siva P."/>
            <person name="Cullis J."/>
            <person name="Levesque C.A."/>
            <person name="Hambleton S."/>
        </authorList>
    </citation>
    <scope>NUCLEOTIDE SEQUENCE</scope>
    <source>
        <strain evidence="3">DAOMC 236422</strain>
    </source>
</reference>
<feature type="compositionally biased region" description="Low complexity" evidence="1">
    <location>
        <begin position="128"/>
        <end position="143"/>
    </location>
</feature>
<accession>A0A8X7NGD4</accession>
<feature type="chain" id="PRO_5036479049" description="Apple domain-containing protein" evidence="2">
    <location>
        <begin position="19"/>
        <end position="385"/>
    </location>
</feature>
<gene>
    <name evidence="3" type="ORF">A4X09_0g272</name>
</gene>
<sequence length="385" mass="42071">MKFTSLLAILALSASVTAATSRAPTTKTLTQTECRTLFATKKVSVSHVTHRSTQTVTRTVTQTSTPVTTITRAPRTVLATVSRTMTFTAAADVKKGVAIITDTETNTIWTITTATSTSTSRVPATTVTTTSTTTKLPPATFTPVNPGDTQRRDLSSSCKRDVSPRQETRQYPRKIICDIDVTKRVSKFKVVLAAQVETVTKARHTTTATMTSTVSRTRLIIPHGVTRFTTATVTRKVTSTSTVNVIATVTHVKPHITERALATYYAACGPINQLSVSEAQLAFTSPLVETTWVDGPTPYDCCVACLTDSKCQVSTLDPEQGCFKISLPDNLCDTNSHPGNYEIYDPYPLNPWVLSNSYCGSWLPYVRPTFAVLHPPEQHRIEAWF</sequence>
<name>A0A8X7NGD4_9BASI</name>
<organism evidence="3 4">
    <name type="scientific">Tilletia walkeri</name>
    <dbReference type="NCBI Taxonomy" id="117179"/>
    <lineage>
        <taxon>Eukaryota</taxon>
        <taxon>Fungi</taxon>
        <taxon>Dikarya</taxon>
        <taxon>Basidiomycota</taxon>
        <taxon>Ustilaginomycotina</taxon>
        <taxon>Exobasidiomycetes</taxon>
        <taxon>Tilletiales</taxon>
        <taxon>Tilletiaceae</taxon>
        <taxon>Tilletia</taxon>
    </lineage>
</organism>
<dbReference type="Proteomes" id="UP000078113">
    <property type="component" value="Unassembled WGS sequence"/>
</dbReference>
<feature type="signal peptide" evidence="2">
    <location>
        <begin position="1"/>
        <end position="18"/>
    </location>
</feature>
<feature type="region of interest" description="Disordered" evidence="1">
    <location>
        <begin position="128"/>
        <end position="167"/>
    </location>
</feature>
<evidence type="ECO:0000313" key="4">
    <source>
        <dbReference type="Proteomes" id="UP000078113"/>
    </source>
</evidence>